<feature type="domain" description="Sialidase" evidence="2">
    <location>
        <begin position="157"/>
        <end position="293"/>
    </location>
</feature>
<protein>
    <recommendedName>
        <fullName evidence="2">Sialidase domain-containing protein</fullName>
    </recommendedName>
</protein>
<name>A0A916U4Z1_9SPHI</name>
<dbReference type="RefSeq" id="WP_188625908.1">
    <property type="nucleotide sequence ID" value="NZ_BMIL01000003.1"/>
</dbReference>
<dbReference type="PROSITE" id="PS51257">
    <property type="entry name" value="PROKAR_LIPOPROTEIN"/>
    <property type="match status" value="1"/>
</dbReference>
<reference evidence="3" key="1">
    <citation type="journal article" date="2014" name="Int. J. Syst. Evol. Microbiol.">
        <title>Complete genome sequence of Corynebacterium casei LMG S-19264T (=DSM 44701T), isolated from a smear-ripened cheese.</title>
        <authorList>
            <consortium name="US DOE Joint Genome Institute (JGI-PGF)"/>
            <person name="Walter F."/>
            <person name="Albersmeier A."/>
            <person name="Kalinowski J."/>
            <person name="Ruckert C."/>
        </authorList>
    </citation>
    <scope>NUCLEOTIDE SEQUENCE</scope>
    <source>
        <strain evidence="3">CGMCC 1.15343</strain>
    </source>
</reference>
<dbReference type="InterPro" id="IPR011040">
    <property type="entry name" value="Sialidase"/>
</dbReference>
<evidence type="ECO:0000313" key="3">
    <source>
        <dbReference type="EMBL" id="GGC59643.1"/>
    </source>
</evidence>
<keyword evidence="1" id="KW-0732">Signal</keyword>
<evidence type="ECO:0000256" key="1">
    <source>
        <dbReference type="SAM" id="SignalP"/>
    </source>
</evidence>
<feature type="chain" id="PRO_5036999029" description="Sialidase domain-containing protein" evidence="1">
    <location>
        <begin position="22"/>
        <end position="406"/>
    </location>
</feature>
<evidence type="ECO:0000259" key="2">
    <source>
        <dbReference type="Pfam" id="PF13088"/>
    </source>
</evidence>
<gene>
    <name evidence="3" type="ORF">GCM10011387_11620</name>
</gene>
<dbReference type="SUPFAM" id="SSF50939">
    <property type="entry name" value="Sialidases"/>
    <property type="match status" value="1"/>
</dbReference>
<keyword evidence="4" id="KW-1185">Reference proteome</keyword>
<dbReference type="Gene3D" id="2.120.10.10">
    <property type="match status" value="2"/>
</dbReference>
<dbReference type="Pfam" id="PF13088">
    <property type="entry name" value="BNR_2"/>
    <property type="match status" value="1"/>
</dbReference>
<feature type="signal peptide" evidence="1">
    <location>
        <begin position="1"/>
        <end position="21"/>
    </location>
</feature>
<dbReference type="InterPro" id="IPR036278">
    <property type="entry name" value="Sialidase_sf"/>
</dbReference>
<organism evidence="3 4">
    <name type="scientific">Pedobacter quisquiliarum</name>
    <dbReference type="NCBI Taxonomy" id="1834438"/>
    <lineage>
        <taxon>Bacteria</taxon>
        <taxon>Pseudomonadati</taxon>
        <taxon>Bacteroidota</taxon>
        <taxon>Sphingobacteriia</taxon>
        <taxon>Sphingobacteriales</taxon>
        <taxon>Sphingobacteriaceae</taxon>
        <taxon>Pedobacter</taxon>
    </lineage>
</organism>
<dbReference type="Proteomes" id="UP000651668">
    <property type="component" value="Unassembled WGS sequence"/>
</dbReference>
<comment type="caution">
    <text evidence="3">The sequence shown here is derived from an EMBL/GenBank/DDBJ whole genome shotgun (WGS) entry which is preliminary data.</text>
</comment>
<dbReference type="EMBL" id="BMIL01000003">
    <property type="protein sequence ID" value="GGC59643.1"/>
    <property type="molecule type" value="Genomic_DNA"/>
</dbReference>
<proteinExistence type="predicted"/>
<accession>A0A916U4Z1</accession>
<dbReference type="PANTHER" id="PTHR38792:SF3">
    <property type="entry name" value="BNR_ASP-BOX REPEAT DOMAIN PROTEIN (AFU_ORTHOLOGUE AFUA_7G06430)-RELATED"/>
    <property type="match status" value="1"/>
</dbReference>
<reference evidence="3" key="2">
    <citation type="submission" date="2020-09" db="EMBL/GenBank/DDBJ databases">
        <authorList>
            <person name="Sun Q."/>
            <person name="Zhou Y."/>
        </authorList>
    </citation>
    <scope>NUCLEOTIDE SEQUENCE</scope>
    <source>
        <strain evidence="3">CGMCC 1.15343</strain>
    </source>
</reference>
<evidence type="ECO:0000313" key="4">
    <source>
        <dbReference type="Proteomes" id="UP000651668"/>
    </source>
</evidence>
<dbReference type="AlphaFoldDB" id="A0A916U4Z1"/>
<dbReference type="PANTHER" id="PTHR38792">
    <property type="entry name" value="BNR/ASP-BOX REPEAT DOMAIN PROTEIN (AFU_ORTHOLOGUE AFUA_7G06430)-RELATED"/>
    <property type="match status" value="1"/>
</dbReference>
<dbReference type="CDD" id="cd15482">
    <property type="entry name" value="Sialidase_non-viral"/>
    <property type="match status" value="1"/>
</dbReference>
<sequence length="406" mass="46248">MKKRYTFLFLPALIACLYLFGCKDAPKQQTKVQYANDDLPRIDDTIRNARIIWDKTERKVSHDEYFAEYGRARRYNGDTVLLVYHFGPKGHEWDNIALKKSYDNGKSWNKERIIVKDDNQKRYSGFSTPDLLVLKNKWLLLAYTGRGIPDDSLHNNLQVRVSKDAGETWSAPSIVALGRSWEPGMVQLPSGEIQLFFSNEILSTKAAKGRHEQKVLLIRSKDNGSTWSSPQMVAFTPGRRDGMPVPLVLTDNKGIIIPVEAVENITSPEIIWTSMEANWNYATFGTKDNGRRWIGSVDPVWGGAPTVVQFPSGETVISMQTELGRKLDRYKGWKKNSVLTMVGNSMARNFGNLSYPYPDLPENEGRYFCSLFVLDKDRLALLTTRNYPDSSSAVFWKEGRVIRIDD</sequence>